<gene>
    <name evidence="4" type="ORF">BYL167_LOCUS4696</name>
    <name evidence="3" type="ORF">CJN711_LOCUS12300</name>
</gene>
<proteinExistence type="predicted"/>
<dbReference type="EMBL" id="CAJNOV010005347">
    <property type="protein sequence ID" value="CAF1206550.1"/>
    <property type="molecule type" value="Genomic_DNA"/>
</dbReference>
<feature type="coiled-coil region" evidence="1">
    <location>
        <begin position="109"/>
        <end position="143"/>
    </location>
</feature>
<keyword evidence="2" id="KW-0472">Membrane</keyword>
<protein>
    <submittedName>
        <fullName evidence="3">Uncharacterized protein</fullName>
    </submittedName>
</protein>
<keyword evidence="2" id="KW-1133">Transmembrane helix</keyword>
<dbReference type="Proteomes" id="UP000681967">
    <property type="component" value="Unassembled WGS sequence"/>
</dbReference>
<organism evidence="3 5">
    <name type="scientific">Rotaria magnacalcarata</name>
    <dbReference type="NCBI Taxonomy" id="392030"/>
    <lineage>
        <taxon>Eukaryota</taxon>
        <taxon>Metazoa</taxon>
        <taxon>Spiralia</taxon>
        <taxon>Gnathifera</taxon>
        <taxon>Rotifera</taxon>
        <taxon>Eurotatoria</taxon>
        <taxon>Bdelloidea</taxon>
        <taxon>Philodinida</taxon>
        <taxon>Philodinidae</taxon>
        <taxon>Rotaria</taxon>
    </lineage>
</organism>
<dbReference type="EMBL" id="CAJOBH010001014">
    <property type="protein sequence ID" value="CAF3830895.1"/>
    <property type="molecule type" value="Genomic_DNA"/>
</dbReference>
<feature type="transmembrane region" description="Helical" evidence="2">
    <location>
        <begin position="47"/>
        <end position="65"/>
    </location>
</feature>
<keyword evidence="2" id="KW-0812">Transmembrane</keyword>
<feature type="transmembrane region" description="Helical" evidence="2">
    <location>
        <begin position="18"/>
        <end position="35"/>
    </location>
</feature>
<feature type="transmembrane region" description="Helical" evidence="2">
    <location>
        <begin position="77"/>
        <end position="99"/>
    </location>
</feature>
<evidence type="ECO:0000313" key="4">
    <source>
        <dbReference type="EMBL" id="CAF3830895.1"/>
    </source>
</evidence>
<sequence length="452" mass="54283">MVDKCLLLLFNNWYHRRYWLWTYLFTGDCFCWILFRRKAFIRNGHCCLWAGLGTVVFPFVLPWIMNRFFSNNYKDALLFESVLIFLCIFFGLLMIPLPIEPSEQRRLRINLQKEAKKQVKKTITNIENENKQTKQSITEHESLCLIIIKIQFYSFEIHFDESKELSLNRKNKFDITEYLNNYPYPLCSERSIKHGYNQKVIAVSSYESDRDNINLTNKVWYYTLEFISEAKYFYPDWRVRIYYHNLNITNDEIYKIENYYKNVDFCSVYNIDILSNITYYMPGRFHRFIPIADRFVDIYMSRDIDSPIFKREVLSVNQWLLSDKIYHIMRDHPLHYDVILAGLWAFKLSKSKTMTNEIVENLFSKTILSSYNSMTGDQDFLKDYVWPFAQNHSMQYDSFHCDLYPLSIPFPISKLSNSQFVGCRRPCRYYQDPPGPCPIKCLLHKNEDTNLC</sequence>
<dbReference type="AlphaFoldDB" id="A0A814WSV8"/>
<evidence type="ECO:0000313" key="3">
    <source>
        <dbReference type="EMBL" id="CAF1206550.1"/>
    </source>
</evidence>
<reference evidence="3" key="1">
    <citation type="submission" date="2021-02" db="EMBL/GenBank/DDBJ databases">
        <authorList>
            <person name="Nowell W R."/>
        </authorList>
    </citation>
    <scope>NUCLEOTIDE SEQUENCE</scope>
</reference>
<keyword evidence="1" id="KW-0175">Coiled coil</keyword>
<name>A0A814WSV8_9BILA</name>
<comment type="caution">
    <text evidence="3">The sequence shown here is derived from an EMBL/GenBank/DDBJ whole genome shotgun (WGS) entry which is preliminary data.</text>
</comment>
<evidence type="ECO:0000313" key="5">
    <source>
        <dbReference type="Proteomes" id="UP000663855"/>
    </source>
</evidence>
<dbReference type="Proteomes" id="UP000663855">
    <property type="component" value="Unassembled WGS sequence"/>
</dbReference>
<evidence type="ECO:0000256" key="2">
    <source>
        <dbReference type="SAM" id="Phobius"/>
    </source>
</evidence>
<accession>A0A814WSV8</accession>
<evidence type="ECO:0000256" key="1">
    <source>
        <dbReference type="SAM" id="Coils"/>
    </source>
</evidence>